<name>A0ABS4E5Q0_9HYPH</name>
<dbReference type="Pfam" id="PF04140">
    <property type="entry name" value="ICMT"/>
    <property type="match status" value="1"/>
</dbReference>
<dbReference type="InterPro" id="IPR007269">
    <property type="entry name" value="ICMT_MeTrfase"/>
</dbReference>
<protein>
    <submittedName>
        <fullName evidence="6">Methyltransferase</fullName>
    </submittedName>
</protein>
<gene>
    <name evidence="6" type="ORF">J2Z17_004736</name>
</gene>
<keyword evidence="2 5" id="KW-0812">Transmembrane</keyword>
<dbReference type="EMBL" id="JAGGJU010000016">
    <property type="protein sequence ID" value="MBP1853275.1"/>
    <property type="molecule type" value="Genomic_DNA"/>
</dbReference>
<comment type="subcellular location">
    <subcellularLocation>
        <location evidence="1">Membrane</location>
        <topology evidence="1">Multi-pass membrane protein</topology>
    </subcellularLocation>
</comment>
<evidence type="ECO:0000256" key="2">
    <source>
        <dbReference type="ARBA" id="ARBA00022692"/>
    </source>
</evidence>
<sequence length="168" mass="18590">MIWSVLLLVFVTVERLGELWLARRNTAALLAKGAVEVSAAHYPLIVVLHAVWLAGLWLLGWNTPLHWGWVAVFAVLQGLRLWTLSTLGRRWTTRIIVVPGETLVRSGPYRFVRHPNYVVVVGEIAVLPLCFGLPVYALVLTIANALVLTIRIRAENAALAGAADDARR</sequence>
<dbReference type="Gene3D" id="1.20.120.1630">
    <property type="match status" value="1"/>
</dbReference>
<feature type="transmembrane region" description="Helical" evidence="5">
    <location>
        <begin position="117"/>
        <end position="143"/>
    </location>
</feature>
<dbReference type="RefSeq" id="WP_209948934.1">
    <property type="nucleotide sequence ID" value="NZ_JAGGJU010000016.1"/>
</dbReference>
<dbReference type="PANTHER" id="PTHR43847">
    <property type="entry name" value="BLL3993 PROTEIN"/>
    <property type="match status" value="1"/>
</dbReference>
<evidence type="ECO:0000256" key="5">
    <source>
        <dbReference type="SAM" id="Phobius"/>
    </source>
</evidence>
<evidence type="ECO:0000313" key="7">
    <source>
        <dbReference type="Proteomes" id="UP000759443"/>
    </source>
</evidence>
<accession>A0ABS4E5Q0</accession>
<organism evidence="6 7">
    <name type="scientific">Rhizobium halophytocola</name>
    <dbReference type="NCBI Taxonomy" id="735519"/>
    <lineage>
        <taxon>Bacteria</taxon>
        <taxon>Pseudomonadati</taxon>
        <taxon>Pseudomonadota</taxon>
        <taxon>Alphaproteobacteria</taxon>
        <taxon>Hyphomicrobiales</taxon>
        <taxon>Rhizobiaceae</taxon>
        <taxon>Rhizobium/Agrobacterium group</taxon>
        <taxon>Rhizobium</taxon>
    </lineage>
</organism>
<evidence type="ECO:0000313" key="6">
    <source>
        <dbReference type="EMBL" id="MBP1853275.1"/>
    </source>
</evidence>
<reference evidence="6 7" key="1">
    <citation type="submission" date="2021-03" db="EMBL/GenBank/DDBJ databases">
        <title>Genomic Encyclopedia of Type Strains, Phase IV (KMG-IV): sequencing the most valuable type-strain genomes for metagenomic binning, comparative biology and taxonomic classification.</title>
        <authorList>
            <person name="Goeker M."/>
        </authorList>
    </citation>
    <scope>NUCLEOTIDE SEQUENCE [LARGE SCALE GENOMIC DNA]</scope>
    <source>
        <strain evidence="6 7">DSM 21600</strain>
    </source>
</reference>
<feature type="transmembrane region" description="Helical" evidence="5">
    <location>
        <begin position="66"/>
        <end position="83"/>
    </location>
</feature>
<comment type="caution">
    <text evidence="6">The sequence shown here is derived from an EMBL/GenBank/DDBJ whole genome shotgun (WGS) entry which is preliminary data.</text>
</comment>
<dbReference type="GO" id="GO:0032259">
    <property type="term" value="P:methylation"/>
    <property type="evidence" value="ECO:0007669"/>
    <property type="project" value="UniProtKB-KW"/>
</dbReference>
<keyword evidence="3 5" id="KW-1133">Transmembrane helix</keyword>
<keyword evidence="6" id="KW-0489">Methyltransferase</keyword>
<dbReference type="PANTHER" id="PTHR43847:SF1">
    <property type="entry name" value="BLL3993 PROTEIN"/>
    <property type="match status" value="1"/>
</dbReference>
<evidence type="ECO:0000256" key="1">
    <source>
        <dbReference type="ARBA" id="ARBA00004141"/>
    </source>
</evidence>
<keyword evidence="4 5" id="KW-0472">Membrane</keyword>
<dbReference type="InterPro" id="IPR052527">
    <property type="entry name" value="Metal_cation-efflux_comp"/>
</dbReference>
<dbReference type="Proteomes" id="UP000759443">
    <property type="component" value="Unassembled WGS sequence"/>
</dbReference>
<dbReference type="GO" id="GO:0008168">
    <property type="term" value="F:methyltransferase activity"/>
    <property type="evidence" value="ECO:0007669"/>
    <property type="project" value="UniProtKB-KW"/>
</dbReference>
<feature type="transmembrane region" description="Helical" evidence="5">
    <location>
        <begin position="39"/>
        <end position="59"/>
    </location>
</feature>
<keyword evidence="6" id="KW-0808">Transferase</keyword>
<keyword evidence="7" id="KW-1185">Reference proteome</keyword>
<evidence type="ECO:0000256" key="4">
    <source>
        <dbReference type="ARBA" id="ARBA00023136"/>
    </source>
</evidence>
<evidence type="ECO:0000256" key="3">
    <source>
        <dbReference type="ARBA" id="ARBA00022989"/>
    </source>
</evidence>
<proteinExistence type="predicted"/>